<name>A0A1A8YJT1_PLAOA</name>
<dbReference type="AlphaFoldDB" id="A0A1A8YJT1"/>
<dbReference type="Proteomes" id="UP000078555">
    <property type="component" value="Unassembled WGS sequence"/>
</dbReference>
<organism evidence="1 2">
    <name type="scientific">Plasmodium ovale wallikeri</name>
    <dbReference type="NCBI Taxonomy" id="864142"/>
    <lineage>
        <taxon>Eukaryota</taxon>
        <taxon>Sar</taxon>
        <taxon>Alveolata</taxon>
        <taxon>Apicomplexa</taxon>
        <taxon>Aconoidasida</taxon>
        <taxon>Haemosporida</taxon>
        <taxon>Plasmodiidae</taxon>
        <taxon>Plasmodium</taxon>
        <taxon>Plasmodium (Plasmodium)</taxon>
    </lineage>
</organism>
<reference evidence="2" key="1">
    <citation type="submission" date="2016-05" db="EMBL/GenBank/DDBJ databases">
        <authorList>
            <person name="Naeem Raeece"/>
        </authorList>
    </citation>
    <scope>NUCLEOTIDE SEQUENCE [LARGE SCALE GENOMIC DNA]</scope>
</reference>
<sequence length="108" mass="12504">MIAKNRRATGVTLGKVGSQHSRMWQLHHHLPMMGNPTKGNPKIYNYYVQNSPDFCKHVYYKKFKLKNANLLENKNSPYEILTIGEQMNRNNGKEKLVHCKGEEGIHLP</sequence>
<dbReference type="EMBL" id="FLRD01000024">
    <property type="protein sequence ID" value="SBT31785.1"/>
    <property type="molecule type" value="Genomic_DNA"/>
</dbReference>
<keyword evidence="2" id="KW-1185">Reference proteome</keyword>
<proteinExistence type="predicted"/>
<evidence type="ECO:0000313" key="1">
    <source>
        <dbReference type="EMBL" id="SBT31785.1"/>
    </source>
</evidence>
<gene>
    <name evidence="1" type="ORF">POVWA1_008860</name>
</gene>
<accession>A0A1A8YJT1</accession>
<evidence type="ECO:0000313" key="2">
    <source>
        <dbReference type="Proteomes" id="UP000078555"/>
    </source>
</evidence>
<protein>
    <submittedName>
        <fullName evidence="1">Serine-repeat antigen 4 (SERA)</fullName>
    </submittedName>
</protein>